<accession>A0ACA9N3U5</accession>
<dbReference type="Proteomes" id="UP000789366">
    <property type="component" value="Unassembled WGS sequence"/>
</dbReference>
<proteinExistence type="predicted"/>
<sequence length="114" mass="13522">MDNEKENIISKIISESEKEKENRVSKTTNENENRISKTTSENEDIISENENIISENDKYERQVKKNRPCHSVWGYFLWNEDFTNIICNICKWKYSPKSGVSIVKGHFMNYHKSE</sequence>
<comment type="caution">
    <text evidence="1">The sequence shown here is derived from an EMBL/GenBank/DDBJ whole genome shotgun (WGS) entry which is preliminary data.</text>
</comment>
<protein>
    <submittedName>
        <fullName evidence="1">11292_t:CDS:1</fullName>
    </submittedName>
</protein>
<organism evidence="1 2">
    <name type="scientific">Cetraspora pellucida</name>
    <dbReference type="NCBI Taxonomy" id="1433469"/>
    <lineage>
        <taxon>Eukaryota</taxon>
        <taxon>Fungi</taxon>
        <taxon>Fungi incertae sedis</taxon>
        <taxon>Mucoromycota</taxon>
        <taxon>Glomeromycotina</taxon>
        <taxon>Glomeromycetes</taxon>
        <taxon>Diversisporales</taxon>
        <taxon>Gigasporaceae</taxon>
        <taxon>Cetraspora</taxon>
    </lineage>
</organism>
<reference evidence="1" key="1">
    <citation type="submission" date="2021-06" db="EMBL/GenBank/DDBJ databases">
        <authorList>
            <person name="Kallberg Y."/>
            <person name="Tangrot J."/>
            <person name="Rosling A."/>
        </authorList>
    </citation>
    <scope>NUCLEOTIDE SEQUENCE</scope>
    <source>
        <strain evidence="1">28 12/20/2015</strain>
    </source>
</reference>
<keyword evidence="2" id="KW-1185">Reference proteome</keyword>
<evidence type="ECO:0000313" key="2">
    <source>
        <dbReference type="Proteomes" id="UP000789366"/>
    </source>
</evidence>
<evidence type="ECO:0000313" key="1">
    <source>
        <dbReference type="EMBL" id="CAG8626599.1"/>
    </source>
</evidence>
<name>A0ACA9N3U5_9GLOM</name>
<gene>
    <name evidence="1" type="ORF">SPELUC_LOCUS8072</name>
</gene>
<dbReference type="EMBL" id="CAJVPW010011516">
    <property type="protein sequence ID" value="CAG8626599.1"/>
    <property type="molecule type" value="Genomic_DNA"/>
</dbReference>